<dbReference type="HOGENOM" id="CLU_2301798_0_0_7"/>
<keyword evidence="1" id="KW-0472">Membrane</keyword>
<proteinExistence type="predicted"/>
<evidence type="ECO:0000313" key="3">
    <source>
        <dbReference type="Proteomes" id="UP000002420"/>
    </source>
</evidence>
<keyword evidence="1" id="KW-0812">Transmembrane</keyword>
<accession>B3E6A2</accession>
<reference evidence="2 3" key="1">
    <citation type="submission" date="2008-05" db="EMBL/GenBank/DDBJ databases">
        <title>Complete sequence of chromosome of Geobacter lovleyi SZ.</title>
        <authorList>
            <consortium name="US DOE Joint Genome Institute"/>
            <person name="Lucas S."/>
            <person name="Copeland A."/>
            <person name="Lapidus A."/>
            <person name="Glavina del Rio T."/>
            <person name="Dalin E."/>
            <person name="Tice H."/>
            <person name="Bruce D."/>
            <person name="Goodwin L."/>
            <person name="Pitluck S."/>
            <person name="Chertkov O."/>
            <person name="Meincke L."/>
            <person name="Brettin T."/>
            <person name="Detter J.C."/>
            <person name="Han C."/>
            <person name="Tapia R."/>
            <person name="Kuske C.R."/>
            <person name="Schmutz J."/>
            <person name="Larimer F."/>
            <person name="Land M."/>
            <person name="Hauser L."/>
            <person name="Kyrpides N."/>
            <person name="Mikhailova N."/>
            <person name="Sung Y."/>
            <person name="Fletcher K.E."/>
            <person name="Ritalahti K.M."/>
            <person name="Loeffler F.E."/>
            <person name="Richardson P."/>
        </authorList>
    </citation>
    <scope>NUCLEOTIDE SEQUENCE [LARGE SCALE GENOMIC DNA]</scope>
    <source>
        <strain evidence="3">ATCC BAA-1151 / DSM 17278 / SZ</strain>
    </source>
</reference>
<dbReference type="EMBL" id="CP001089">
    <property type="protein sequence ID" value="ACD96249.1"/>
    <property type="molecule type" value="Genomic_DNA"/>
</dbReference>
<dbReference type="AlphaFoldDB" id="B3E6A2"/>
<sequence length="100" mass="10581">MRIAMLVVFACCTIFSLVTSGLVFTAEQPGSAAFFLAFSLLFGGLTTALLQGMRRRKSPAGGTPAGGGQHPGFVPHRFVVAALLVTFVIVVGSILWRLVR</sequence>
<evidence type="ECO:0000256" key="1">
    <source>
        <dbReference type="SAM" id="Phobius"/>
    </source>
</evidence>
<evidence type="ECO:0000313" key="2">
    <source>
        <dbReference type="EMBL" id="ACD96249.1"/>
    </source>
</evidence>
<keyword evidence="3" id="KW-1185">Reference proteome</keyword>
<dbReference type="Proteomes" id="UP000002420">
    <property type="component" value="Chromosome"/>
</dbReference>
<gene>
    <name evidence="2" type="ordered locus">Glov_2535</name>
</gene>
<dbReference type="RefSeq" id="WP_012470581.1">
    <property type="nucleotide sequence ID" value="NC_010814.1"/>
</dbReference>
<feature type="transmembrane region" description="Helical" evidence="1">
    <location>
        <begin position="78"/>
        <end position="99"/>
    </location>
</feature>
<keyword evidence="1" id="KW-1133">Transmembrane helix</keyword>
<evidence type="ECO:0008006" key="4">
    <source>
        <dbReference type="Google" id="ProtNLM"/>
    </source>
</evidence>
<organism evidence="2 3">
    <name type="scientific">Trichlorobacter lovleyi (strain ATCC BAA-1151 / DSM 17278 / SZ)</name>
    <name type="common">Geobacter lovleyi</name>
    <dbReference type="NCBI Taxonomy" id="398767"/>
    <lineage>
        <taxon>Bacteria</taxon>
        <taxon>Pseudomonadati</taxon>
        <taxon>Thermodesulfobacteriota</taxon>
        <taxon>Desulfuromonadia</taxon>
        <taxon>Geobacterales</taxon>
        <taxon>Geobacteraceae</taxon>
        <taxon>Trichlorobacter</taxon>
    </lineage>
</organism>
<dbReference type="KEGG" id="glo:Glov_2535"/>
<protein>
    <recommendedName>
        <fullName evidence="4">Transmembrane protein</fullName>
    </recommendedName>
</protein>
<name>B3E6A2_TRIL1</name>
<feature type="transmembrane region" description="Helical" evidence="1">
    <location>
        <begin position="31"/>
        <end position="50"/>
    </location>
</feature>
<dbReference type="STRING" id="398767.Glov_2535"/>